<accession>E2B9D9</accession>
<dbReference type="Gene3D" id="2.170.140.10">
    <property type="entry name" value="Chitin binding domain"/>
    <property type="match status" value="1"/>
</dbReference>
<feature type="domain" description="Chitin-binding type-2" evidence="6">
    <location>
        <begin position="2"/>
        <end position="59"/>
    </location>
</feature>
<dbReference type="GO" id="GO:0008061">
    <property type="term" value="F:chitin binding"/>
    <property type="evidence" value="ECO:0007669"/>
    <property type="project" value="UniProtKB-KW"/>
</dbReference>
<dbReference type="SMART" id="SM00494">
    <property type="entry name" value="ChtBD2"/>
    <property type="match status" value="1"/>
</dbReference>
<dbReference type="PANTHER" id="PTHR23301:SF0">
    <property type="entry name" value="CHITIN-BINDING TYPE-2 DOMAIN-CONTAINING PROTEIN-RELATED"/>
    <property type="match status" value="1"/>
</dbReference>
<keyword evidence="1" id="KW-0147">Chitin-binding</keyword>
<dbReference type="STRING" id="610380.E2B9D9"/>
<evidence type="ECO:0000256" key="4">
    <source>
        <dbReference type="ARBA" id="ARBA00023157"/>
    </source>
</evidence>
<reference evidence="7 8" key="1">
    <citation type="journal article" date="2010" name="Science">
        <title>Genomic comparison of the ants Camponotus floridanus and Harpegnathos saltator.</title>
        <authorList>
            <person name="Bonasio R."/>
            <person name="Zhang G."/>
            <person name="Ye C."/>
            <person name="Mutti N.S."/>
            <person name="Fang X."/>
            <person name="Qin N."/>
            <person name="Donahue G."/>
            <person name="Yang P."/>
            <person name="Li Q."/>
            <person name="Li C."/>
            <person name="Zhang P."/>
            <person name="Huang Z."/>
            <person name="Berger S.L."/>
            <person name="Reinberg D."/>
            <person name="Wang J."/>
            <person name="Liebig J."/>
        </authorList>
    </citation>
    <scope>NUCLEOTIDE SEQUENCE [LARGE SCALE GENOMIC DNA]</scope>
    <source>
        <strain evidence="7 8">R22 G/1</strain>
    </source>
</reference>
<dbReference type="SUPFAM" id="SSF57625">
    <property type="entry name" value="Invertebrate chitin-binding proteins"/>
    <property type="match status" value="1"/>
</dbReference>
<evidence type="ECO:0000313" key="7">
    <source>
        <dbReference type="EMBL" id="EFN87690.1"/>
    </source>
</evidence>
<sequence>ADIDCPFPDGKDVVLRPNPYYCEDYFACSNGEAIPMKCPKGLHFNSELRVCDWPWHAGC</sequence>
<dbReference type="InterPro" id="IPR002557">
    <property type="entry name" value="Chitin-bd_dom"/>
</dbReference>
<gene>
    <name evidence="7" type="ORF">EAI_13521</name>
</gene>
<dbReference type="InParanoid" id="E2B9D9"/>
<dbReference type="InterPro" id="IPR036508">
    <property type="entry name" value="Chitin-bd_dom_sf"/>
</dbReference>
<organism evidence="8">
    <name type="scientific">Harpegnathos saltator</name>
    <name type="common">Jerdon's jumping ant</name>
    <dbReference type="NCBI Taxonomy" id="610380"/>
    <lineage>
        <taxon>Eukaryota</taxon>
        <taxon>Metazoa</taxon>
        <taxon>Ecdysozoa</taxon>
        <taxon>Arthropoda</taxon>
        <taxon>Hexapoda</taxon>
        <taxon>Insecta</taxon>
        <taxon>Pterygota</taxon>
        <taxon>Neoptera</taxon>
        <taxon>Endopterygota</taxon>
        <taxon>Hymenoptera</taxon>
        <taxon>Apocrita</taxon>
        <taxon>Aculeata</taxon>
        <taxon>Formicoidea</taxon>
        <taxon>Formicidae</taxon>
        <taxon>Ponerinae</taxon>
        <taxon>Ponerini</taxon>
        <taxon>Harpegnathos</taxon>
    </lineage>
</organism>
<evidence type="ECO:0000256" key="2">
    <source>
        <dbReference type="ARBA" id="ARBA00022729"/>
    </source>
</evidence>
<protein>
    <recommendedName>
        <fullName evidence="6">Chitin-binding type-2 domain-containing protein</fullName>
    </recommendedName>
</protein>
<dbReference type="Pfam" id="PF01607">
    <property type="entry name" value="CBM_14"/>
    <property type="match status" value="1"/>
</dbReference>
<name>E2B9D9_HARSA</name>
<feature type="non-terminal residue" evidence="7">
    <location>
        <position position="1"/>
    </location>
</feature>
<dbReference type="Proteomes" id="UP000008237">
    <property type="component" value="Unassembled WGS sequence"/>
</dbReference>
<evidence type="ECO:0000256" key="1">
    <source>
        <dbReference type="ARBA" id="ARBA00022669"/>
    </source>
</evidence>
<evidence type="ECO:0000256" key="3">
    <source>
        <dbReference type="ARBA" id="ARBA00022737"/>
    </source>
</evidence>
<dbReference type="PANTHER" id="PTHR23301">
    <property type="entry name" value="CHITIN BINDING PERITROPHIN-A"/>
    <property type="match status" value="1"/>
</dbReference>
<dbReference type="InterPro" id="IPR051940">
    <property type="entry name" value="Chitin_bind-dev_reg"/>
</dbReference>
<keyword evidence="4" id="KW-1015">Disulfide bond</keyword>
<keyword evidence="8" id="KW-1185">Reference proteome</keyword>
<proteinExistence type="predicted"/>
<evidence type="ECO:0000256" key="5">
    <source>
        <dbReference type="ARBA" id="ARBA00023180"/>
    </source>
</evidence>
<dbReference type="PROSITE" id="PS50940">
    <property type="entry name" value="CHIT_BIND_II"/>
    <property type="match status" value="1"/>
</dbReference>
<evidence type="ECO:0000259" key="6">
    <source>
        <dbReference type="PROSITE" id="PS50940"/>
    </source>
</evidence>
<evidence type="ECO:0000313" key="8">
    <source>
        <dbReference type="Proteomes" id="UP000008237"/>
    </source>
</evidence>
<dbReference type="EMBL" id="GL446499">
    <property type="protein sequence ID" value="EFN87690.1"/>
    <property type="molecule type" value="Genomic_DNA"/>
</dbReference>
<keyword evidence="3" id="KW-0677">Repeat</keyword>
<keyword evidence="5" id="KW-0325">Glycoprotein</keyword>
<dbReference type="OrthoDB" id="6020543at2759"/>
<dbReference type="GO" id="GO:0005576">
    <property type="term" value="C:extracellular region"/>
    <property type="evidence" value="ECO:0007669"/>
    <property type="project" value="InterPro"/>
</dbReference>
<keyword evidence="2" id="KW-0732">Signal</keyword>
<dbReference type="AlphaFoldDB" id="E2B9D9"/>
<feature type="non-terminal residue" evidence="7">
    <location>
        <position position="59"/>
    </location>
</feature>